<reference evidence="1 2" key="1">
    <citation type="submission" date="2013-07" db="EMBL/GenBank/DDBJ databases">
        <title>Comparative Genomic and Metabolomic Analysis of Twelve Strains of Pseudoalteromonas luteoviolacea.</title>
        <authorList>
            <person name="Vynne N.G."/>
            <person name="Mansson M."/>
            <person name="Gram L."/>
        </authorList>
    </citation>
    <scope>NUCLEOTIDE SEQUENCE [LARGE SCALE GENOMIC DNA]</scope>
    <source>
        <strain evidence="1 2">NCIMB 1942</strain>
    </source>
</reference>
<organism evidence="1 2">
    <name type="scientific">Pseudoalteromonas luteoviolacea NCIMB 1942</name>
    <dbReference type="NCBI Taxonomy" id="1365253"/>
    <lineage>
        <taxon>Bacteria</taxon>
        <taxon>Pseudomonadati</taxon>
        <taxon>Pseudomonadota</taxon>
        <taxon>Gammaproteobacteria</taxon>
        <taxon>Alteromonadales</taxon>
        <taxon>Pseudoalteromonadaceae</taxon>
        <taxon>Pseudoalteromonas</taxon>
    </lineage>
</organism>
<name>A0A167FIT2_9GAMM</name>
<sequence length="86" mass="9692">MVLFFWNGKTSRFGRNWDIRRLRGKSDPTDAENAARSVLAHGSTAIPKYHDGVVEAMRFRVVARKSSVKAKELALSVMYLLAINVL</sequence>
<dbReference type="PATRIC" id="fig|1365253.3.peg.1242"/>
<dbReference type="Proteomes" id="UP000076587">
    <property type="component" value="Unassembled WGS sequence"/>
</dbReference>
<protein>
    <submittedName>
        <fullName evidence="1">Uncharacterized protein</fullName>
    </submittedName>
</protein>
<gene>
    <name evidence="1" type="ORF">N482_05875</name>
</gene>
<dbReference type="RefSeq" id="WP_196765315.1">
    <property type="nucleotide sequence ID" value="NZ_AUXT01000101.1"/>
</dbReference>
<dbReference type="AlphaFoldDB" id="A0A167FIT2"/>
<accession>A0A167FIT2</accession>
<evidence type="ECO:0000313" key="1">
    <source>
        <dbReference type="EMBL" id="KZN52381.1"/>
    </source>
</evidence>
<comment type="caution">
    <text evidence="1">The sequence shown here is derived from an EMBL/GenBank/DDBJ whole genome shotgun (WGS) entry which is preliminary data.</text>
</comment>
<dbReference type="EMBL" id="AUXT01000101">
    <property type="protein sequence ID" value="KZN52381.1"/>
    <property type="molecule type" value="Genomic_DNA"/>
</dbReference>
<evidence type="ECO:0000313" key="2">
    <source>
        <dbReference type="Proteomes" id="UP000076587"/>
    </source>
</evidence>
<proteinExistence type="predicted"/>